<dbReference type="RefSeq" id="WP_266257023.1">
    <property type="nucleotide sequence ID" value="NZ_JAMXWF010000004.1"/>
</dbReference>
<sequence>MIHTRKIGSATLTVVREYSGPSHGPNQLLPEVDLAVLEANKNWLAPDFWIPRVNKFVVALHSWLLQVDDKVILIDTGVGNGKERPSFERLHRLNTQYLGWLEAAGAPVESVTHVIATHLHADHVGWNTQYVNNEWVPTFPNARYLMPRECLEYMSEAYKDNPTHGYSLAYADSVVPLLERGLVDVFESTDLLVDCLQAEPAPGHMVGQASLHFESEGQHAMFCGDMIHHPIQVLRPDWNSCFDSHPELARDTRRHLLGLAADRNALLLPAHFGNPHCGYVRRAGSGFAFESAPWPASTI</sequence>
<name>A0AAP5EMU2_9BURK</name>
<comment type="similarity">
    <text evidence="1">Belongs to the metallo-beta-lactamase superfamily.</text>
</comment>
<keyword evidence="2" id="KW-0479">Metal-binding</keyword>
<keyword evidence="8" id="KW-1185">Reference proteome</keyword>
<evidence type="ECO:0000256" key="4">
    <source>
        <dbReference type="ARBA" id="ARBA00022833"/>
    </source>
</evidence>
<organism evidence="7 9">
    <name type="scientific">Paraburkholderia madseniana</name>
    <dbReference type="NCBI Taxonomy" id="2599607"/>
    <lineage>
        <taxon>Bacteria</taxon>
        <taxon>Pseudomonadati</taxon>
        <taxon>Pseudomonadota</taxon>
        <taxon>Betaproteobacteria</taxon>
        <taxon>Burkholderiales</taxon>
        <taxon>Burkholderiaceae</taxon>
        <taxon>Paraburkholderia</taxon>
    </lineage>
</organism>
<dbReference type="EMBL" id="JAMXWF010000004">
    <property type="protein sequence ID" value="MDQ6406824.1"/>
    <property type="molecule type" value="Genomic_DNA"/>
</dbReference>
<comment type="caution">
    <text evidence="7">The sequence shown here is derived from an EMBL/GenBank/DDBJ whole genome shotgun (WGS) entry which is preliminary data.</text>
</comment>
<dbReference type="AlphaFoldDB" id="A0AAP5EMU2"/>
<keyword evidence="3" id="KW-0378">Hydrolase</keyword>
<dbReference type="InterPro" id="IPR036866">
    <property type="entry name" value="RibonucZ/Hydroxyglut_hydro"/>
</dbReference>
<dbReference type="Pfam" id="PF00753">
    <property type="entry name" value="Lactamase_B"/>
    <property type="match status" value="1"/>
</dbReference>
<dbReference type="InterPro" id="IPR051013">
    <property type="entry name" value="MBL_superfamily_lactonases"/>
</dbReference>
<evidence type="ECO:0000259" key="5">
    <source>
        <dbReference type="SMART" id="SM00849"/>
    </source>
</evidence>
<dbReference type="GO" id="GO:0046872">
    <property type="term" value="F:metal ion binding"/>
    <property type="evidence" value="ECO:0007669"/>
    <property type="project" value="UniProtKB-KW"/>
</dbReference>
<accession>A0AAP5EMU2</accession>
<dbReference type="PANTHER" id="PTHR42978:SF6">
    <property type="entry name" value="QUORUM-QUENCHING LACTONASE YTNP-RELATED"/>
    <property type="match status" value="1"/>
</dbReference>
<evidence type="ECO:0000256" key="2">
    <source>
        <dbReference type="ARBA" id="ARBA00022723"/>
    </source>
</evidence>
<evidence type="ECO:0000256" key="1">
    <source>
        <dbReference type="ARBA" id="ARBA00007749"/>
    </source>
</evidence>
<dbReference type="EMBL" id="JAPKHW010000004">
    <property type="protein sequence ID" value="MCX4144992.1"/>
    <property type="molecule type" value="Genomic_DNA"/>
</dbReference>
<dbReference type="Proteomes" id="UP001242288">
    <property type="component" value="Unassembled WGS sequence"/>
</dbReference>
<gene>
    <name evidence="7" type="ORF">NIE36_06275</name>
    <name evidence="6" type="ORF">OSB80_06285</name>
</gene>
<dbReference type="Gene3D" id="3.60.15.10">
    <property type="entry name" value="Ribonuclease Z/Hydroxyacylglutathione hydrolase-like"/>
    <property type="match status" value="1"/>
</dbReference>
<dbReference type="SMART" id="SM00849">
    <property type="entry name" value="Lactamase_B"/>
    <property type="match status" value="1"/>
</dbReference>
<evidence type="ECO:0000313" key="8">
    <source>
        <dbReference type="Proteomes" id="UP001209412"/>
    </source>
</evidence>
<dbReference type="GO" id="GO:0016787">
    <property type="term" value="F:hydrolase activity"/>
    <property type="evidence" value="ECO:0007669"/>
    <property type="project" value="UniProtKB-KW"/>
</dbReference>
<evidence type="ECO:0000256" key="3">
    <source>
        <dbReference type="ARBA" id="ARBA00022801"/>
    </source>
</evidence>
<dbReference type="InterPro" id="IPR001279">
    <property type="entry name" value="Metallo-B-lactamas"/>
</dbReference>
<feature type="domain" description="Metallo-beta-lactamase" evidence="5">
    <location>
        <begin position="59"/>
        <end position="271"/>
    </location>
</feature>
<proteinExistence type="inferred from homology"/>
<reference evidence="7" key="1">
    <citation type="submission" date="2022-06" db="EMBL/GenBank/DDBJ databases">
        <title>PHB producers.</title>
        <authorList>
            <person name="Besaury L."/>
        </authorList>
    </citation>
    <scope>NUCLEOTIDE SEQUENCE</scope>
    <source>
        <strain evidence="7 8">SEWS6</strain>
    </source>
</reference>
<dbReference type="Proteomes" id="UP001209412">
    <property type="component" value="Unassembled WGS sequence"/>
</dbReference>
<evidence type="ECO:0000313" key="7">
    <source>
        <dbReference type="EMBL" id="MDQ6406824.1"/>
    </source>
</evidence>
<dbReference type="SUPFAM" id="SSF56281">
    <property type="entry name" value="Metallo-hydrolase/oxidoreductase"/>
    <property type="match status" value="1"/>
</dbReference>
<dbReference type="PANTHER" id="PTHR42978">
    <property type="entry name" value="QUORUM-QUENCHING LACTONASE YTNP-RELATED-RELATED"/>
    <property type="match status" value="1"/>
</dbReference>
<dbReference type="CDD" id="cd16277">
    <property type="entry name" value="metallo-hydrolase-like_MBL-fold"/>
    <property type="match status" value="1"/>
</dbReference>
<evidence type="ECO:0000313" key="9">
    <source>
        <dbReference type="Proteomes" id="UP001242288"/>
    </source>
</evidence>
<protein>
    <submittedName>
        <fullName evidence="7">MBL fold metallo-hydrolase</fullName>
    </submittedName>
</protein>
<keyword evidence="4" id="KW-0862">Zinc</keyword>
<evidence type="ECO:0000313" key="6">
    <source>
        <dbReference type="EMBL" id="MCX4144992.1"/>
    </source>
</evidence>